<dbReference type="Pfam" id="PF06114">
    <property type="entry name" value="Peptidase_M78"/>
    <property type="match status" value="1"/>
</dbReference>
<evidence type="ECO:0000313" key="2">
    <source>
        <dbReference type="EMBL" id="TYC50853.1"/>
    </source>
</evidence>
<organism evidence="2 3">
    <name type="scientific">Weissella muntiaci</name>
    <dbReference type="NCBI Taxonomy" id="2508881"/>
    <lineage>
        <taxon>Bacteria</taxon>
        <taxon>Bacillati</taxon>
        <taxon>Bacillota</taxon>
        <taxon>Bacilli</taxon>
        <taxon>Lactobacillales</taxon>
        <taxon>Lactobacillaceae</taxon>
        <taxon>Weissella</taxon>
    </lineage>
</organism>
<reference evidence="2 3" key="1">
    <citation type="submission" date="2019-01" db="EMBL/GenBank/DDBJ databases">
        <title>Weissella sp. nov., a novel lactic acid bacterium isolated from animal feces.</title>
        <authorList>
            <person name="Wang L.-T."/>
        </authorList>
    </citation>
    <scope>NUCLEOTIDE SEQUENCE [LARGE SCALE GENOMIC DNA]</scope>
    <source>
        <strain evidence="2 3">8H-2</strain>
    </source>
</reference>
<evidence type="ECO:0000313" key="3">
    <source>
        <dbReference type="Proteomes" id="UP000371977"/>
    </source>
</evidence>
<name>A0A6C2CBW4_9LACO</name>
<dbReference type="Proteomes" id="UP000371977">
    <property type="component" value="Unassembled WGS sequence"/>
</dbReference>
<keyword evidence="3" id="KW-1185">Reference proteome</keyword>
<accession>A0A6C2CBW4</accession>
<sequence>MNLSYFQQEMYSQLSTIASRNGIEIIVVDRKDDEPDLAIAGDNIIFLNKNYVTSFSIVFRLAHELAHLLYGDLEDQKAYAFSPLSEKYEERRAHYGASKIIASIMYFDVPMYSRNYINFMGEFGLPSAFEDIVHEAIESV</sequence>
<dbReference type="EMBL" id="SDGZ01000004">
    <property type="protein sequence ID" value="TYC50853.1"/>
    <property type="molecule type" value="Genomic_DNA"/>
</dbReference>
<proteinExistence type="predicted"/>
<dbReference type="AlphaFoldDB" id="A0A6C2CBW4"/>
<evidence type="ECO:0000259" key="1">
    <source>
        <dbReference type="Pfam" id="PF06114"/>
    </source>
</evidence>
<protein>
    <submittedName>
        <fullName evidence="2">ImmA/IrrE family metallo-endopeptidase</fullName>
    </submittedName>
</protein>
<gene>
    <name evidence="2" type="ORF">ESZ50_01160</name>
</gene>
<feature type="domain" description="IrrE N-terminal-like" evidence="1">
    <location>
        <begin position="36"/>
        <end position="98"/>
    </location>
</feature>
<comment type="caution">
    <text evidence="2">The sequence shown here is derived from an EMBL/GenBank/DDBJ whole genome shotgun (WGS) entry which is preliminary data.</text>
</comment>
<dbReference type="InterPro" id="IPR010359">
    <property type="entry name" value="IrrE_HExxH"/>
</dbReference>
<dbReference type="OrthoDB" id="2300474at2"/>
<dbReference type="RefSeq" id="WP_148621763.1">
    <property type="nucleotide sequence ID" value="NZ_SDGZ01000004.1"/>
</dbReference>